<proteinExistence type="predicted"/>
<gene>
    <name evidence="1" type="ORF">SAMN05892877_10245</name>
</gene>
<evidence type="ECO:0000313" key="1">
    <source>
        <dbReference type="EMBL" id="SOC35709.1"/>
    </source>
</evidence>
<organism evidence="1 2">
    <name type="scientific">Rhizobium subbaraonis</name>
    <dbReference type="NCBI Taxonomy" id="908946"/>
    <lineage>
        <taxon>Bacteria</taxon>
        <taxon>Pseudomonadati</taxon>
        <taxon>Pseudomonadota</taxon>
        <taxon>Alphaproteobacteria</taxon>
        <taxon>Hyphomicrobiales</taxon>
        <taxon>Rhizobiaceae</taxon>
        <taxon>Rhizobium/Agrobacterium group</taxon>
        <taxon>Rhizobium</taxon>
    </lineage>
</organism>
<keyword evidence="2" id="KW-1185">Reference proteome</keyword>
<evidence type="ECO:0000313" key="2">
    <source>
        <dbReference type="Proteomes" id="UP000219167"/>
    </source>
</evidence>
<dbReference type="AlphaFoldDB" id="A0A285U1K3"/>
<sequence length="66" mass="7108">MFRSGRNLETRYLAKDETERRSAVAEDDIGAGNGLAGTDHRLAIARDGFAAGEIASIDKINSIIET</sequence>
<name>A0A285U1K3_9HYPH</name>
<protein>
    <submittedName>
        <fullName evidence="1">Uncharacterized protein</fullName>
    </submittedName>
</protein>
<dbReference type="EMBL" id="OBQD01000002">
    <property type="protein sequence ID" value="SOC35709.1"/>
    <property type="molecule type" value="Genomic_DNA"/>
</dbReference>
<accession>A0A285U1K3</accession>
<dbReference type="Proteomes" id="UP000219167">
    <property type="component" value="Unassembled WGS sequence"/>
</dbReference>
<reference evidence="1 2" key="1">
    <citation type="submission" date="2017-08" db="EMBL/GenBank/DDBJ databases">
        <authorList>
            <person name="de Groot N.N."/>
        </authorList>
    </citation>
    <scope>NUCLEOTIDE SEQUENCE [LARGE SCALE GENOMIC DNA]</scope>
    <source>
        <strain evidence="1 2">JC85</strain>
    </source>
</reference>